<dbReference type="InterPro" id="IPR002156">
    <property type="entry name" value="RNaseH_domain"/>
</dbReference>
<dbReference type="Proteomes" id="UP000233469">
    <property type="component" value="Unassembled WGS sequence"/>
</dbReference>
<protein>
    <recommendedName>
        <fullName evidence="1">RNase H type-1 domain-containing protein</fullName>
    </recommendedName>
</protein>
<proteinExistence type="predicted"/>
<dbReference type="EMBL" id="LLXL01005156">
    <property type="protein sequence ID" value="PKK56752.1"/>
    <property type="molecule type" value="Genomic_DNA"/>
</dbReference>
<organism evidence="2 3">
    <name type="scientific">Rhizophagus irregularis</name>
    <dbReference type="NCBI Taxonomy" id="588596"/>
    <lineage>
        <taxon>Eukaryota</taxon>
        <taxon>Fungi</taxon>
        <taxon>Fungi incertae sedis</taxon>
        <taxon>Mucoromycota</taxon>
        <taxon>Glomeromycotina</taxon>
        <taxon>Glomeromycetes</taxon>
        <taxon>Glomerales</taxon>
        <taxon>Glomeraceae</taxon>
        <taxon>Rhizophagus</taxon>
    </lineage>
</organism>
<dbReference type="AlphaFoldDB" id="A0A2N1M535"/>
<gene>
    <name evidence="2" type="ORF">RhiirC2_799344</name>
</gene>
<dbReference type="SUPFAM" id="SSF53098">
    <property type="entry name" value="Ribonuclease H-like"/>
    <property type="match status" value="1"/>
</dbReference>
<dbReference type="Gene3D" id="3.30.420.10">
    <property type="entry name" value="Ribonuclease H-like superfamily/Ribonuclease H"/>
    <property type="match status" value="1"/>
</dbReference>
<reference evidence="2 3" key="1">
    <citation type="submission" date="2016-04" db="EMBL/GenBank/DDBJ databases">
        <title>Genome analyses suggest a sexual origin of heterokaryosis in a supposedly ancient asexual fungus.</title>
        <authorList>
            <person name="Ropars J."/>
            <person name="Sedzielewska K."/>
            <person name="Noel J."/>
            <person name="Charron P."/>
            <person name="Farinelli L."/>
            <person name="Marton T."/>
            <person name="Kruger M."/>
            <person name="Pelin A."/>
            <person name="Brachmann A."/>
            <person name="Corradi N."/>
        </authorList>
    </citation>
    <scope>NUCLEOTIDE SEQUENCE [LARGE SCALE GENOMIC DNA]</scope>
    <source>
        <strain evidence="2 3">C2</strain>
    </source>
</reference>
<dbReference type="GO" id="GO:0004523">
    <property type="term" value="F:RNA-DNA hybrid ribonuclease activity"/>
    <property type="evidence" value="ECO:0007669"/>
    <property type="project" value="InterPro"/>
</dbReference>
<comment type="caution">
    <text evidence="2">The sequence shown here is derived from an EMBL/GenBank/DDBJ whole genome shotgun (WGS) entry which is preliminary data.</text>
</comment>
<evidence type="ECO:0000313" key="3">
    <source>
        <dbReference type="Proteomes" id="UP000233469"/>
    </source>
</evidence>
<dbReference type="GO" id="GO:0003676">
    <property type="term" value="F:nucleic acid binding"/>
    <property type="evidence" value="ECO:0007669"/>
    <property type="project" value="InterPro"/>
</dbReference>
<dbReference type="PROSITE" id="PS50879">
    <property type="entry name" value="RNASE_H_1"/>
    <property type="match status" value="1"/>
</dbReference>
<dbReference type="InterPro" id="IPR012337">
    <property type="entry name" value="RNaseH-like_sf"/>
</dbReference>
<evidence type="ECO:0000313" key="2">
    <source>
        <dbReference type="EMBL" id="PKK56752.1"/>
    </source>
</evidence>
<dbReference type="VEuPathDB" id="FungiDB:RhiirA1_479964"/>
<reference evidence="2 3" key="2">
    <citation type="submission" date="2017-10" db="EMBL/GenBank/DDBJ databases">
        <title>Extensive intraspecific genome diversity in a model arbuscular mycorrhizal fungus.</title>
        <authorList>
            <person name="Chen E.C.H."/>
            <person name="Morin E."/>
            <person name="Baudet D."/>
            <person name="Noel J."/>
            <person name="Ndikumana S."/>
            <person name="Charron P."/>
            <person name="St-Onge C."/>
            <person name="Giorgi J."/>
            <person name="Grigoriev I.V."/>
            <person name="Roux C."/>
            <person name="Martin F.M."/>
            <person name="Corradi N."/>
        </authorList>
    </citation>
    <scope>NUCLEOTIDE SEQUENCE [LARGE SCALE GENOMIC DNA]</scope>
    <source>
        <strain evidence="2 3">C2</strain>
    </source>
</reference>
<name>A0A2N1M535_9GLOM</name>
<accession>A0A2N1M535</accession>
<evidence type="ECO:0000259" key="1">
    <source>
        <dbReference type="PROSITE" id="PS50879"/>
    </source>
</evidence>
<feature type="domain" description="RNase H type-1" evidence="1">
    <location>
        <begin position="9"/>
        <end position="155"/>
    </location>
</feature>
<sequence>MDDTPIVLPSSTCELYTDGSFLDLFSGNSPSMSSAWLALDDDNLILKSFSEIIPSTYPSSLRSETFALLSALKALASHSSTIINTDYAPLISTWNQFIDKPFLPKLLCQPNHLLWLSIRHQIHNKHLLITLWKVPAHADDMYNNQVDLLAKDALYLSQPSITPMALLDVLCIILYDSLPVDENIHHFFKSIYEARNLLDFCSLSRFSYFAPVETFDWEVLLDMLPTLTTLQKRNPSLYPSDWLCSLCHSASEDMNHLWTCPYIIPDASPRSIYHKLILSFHDACITNFSESVSLSDSFLLEFSALDCWDFTTPSPSCFWLTRGLFPVDLIQHLCQKLSKKKIFEVLTSLLSNLHEQLYWDIWMSCNIFFHLWLQSQTSDFTNNHSSPFSHSSSSPPATFGSS</sequence>
<dbReference type="VEuPathDB" id="FungiDB:FUN_023883"/>
<dbReference type="Pfam" id="PF00075">
    <property type="entry name" value="RNase_H"/>
    <property type="match status" value="1"/>
</dbReference>
<dbReference type="InterPro" id="IPR036397">
    <property type="entry name" value="RNaseH_sf"/>
</dbReference>